<dbReference type="SUPFAM" id="SSF48403">
    <property type="entry name" value="Ankyrin repeat"/>
    <property type="match status" value="1"/>
</dbReference>
<feature type="coiled-coil region" evidence="3">
    <location>
        <begin position="162"/>
        <end position="189"/>
    </location>
</feature>
<dbReference type="PANTHER" id="PTHR10039:SF10">
    <property type="entry name" value="NACHT DOMAIN-CONTAINING PROTEIN"/>
    <property type="match status" value="1"/>
</dbReference>
<name>A0A4S9Y159_AURPU</name>
<dbReference type="Gene3D" id="3.40.50.300">
    <property type="entry name" value="P-loop containing nucleotide triphosphate hydrolases"/>
    <property type="match status" value="1"/>
</dbReference>
<evidence type="ECO:0000259" key="4">
    <source>
        <dbReference type="Pfam" id="PF22939"/>
    </source>
</evidence>
<dbReference type="SMART" id="SM00248">
    <property type="entry name" value="ANK"/>
    <property type="match status" value="2"/>
</dbReference>
<dbReference type="PANTHER" id="PTHR10039">
    <property type="entry name" value="AMELOGENIN"/>
    <property type="match status" value="1"/>
</dbReference>
<dbReference type="PROSITE" id="PS50297">
    <property type="entry name" value="ANK_REP_REGION"/>
    <property type="match status" value="1"/>
</dbReference>
<keyword evidence="1" id="KW-0677">Repeat</keyword>
<dbReference type="InterPro" id="IPR054471">
    <property type="entry name" value="GPIID_WHD"/>
</dbReference>
<dbReference type="Pfam" id="PF12796">
    <property type="entry name" value="Ank_2"/>
    <property type="match status" value="1"/>
</dbReference>
<proteinExistence type="predicted"/>
<keyword evidence="3" id="KW-0175">Coiled coil</keyword>
<keyword evidence="2" id="KW-0040">ANK repeat</keyword>
<reference evidence="7 8" key="1">
    <citation type="submission" date="2018-10" db="EMBL/GenBank/DDBJ databases">
        <title>Fifty Aureobasidium pullulans genomes reveal a recombining polyextremotolerant generalist.</title>
        <authorList>
            <person name="Gostincar C."/>
            <person name="Turk M."/>
            <person name="Zajc J."/>
            <person name="Gunde-Cimerman N."/>
        </authorList>
    </citation>
    <scope>NUCLEOTIDE SEQUENCE [LARGE SCALE GENOMIC DNA]</scope>
    <source>
        <strain evidence="7 8">EXF-3403</strain>
    </source>
</reference>
<evidence type="ECO:0000259" key="5">
    <source>
        <dbReference type="Pfam" id="PF24809"/>
    </source>
</evidence>
<dbReference type="InterPro" id="IPR027417">
    <property type="entry name" value="P-loop_NTPase"/>
</dbReference>
<dbReference type="Pfam" id="PF22939">
    <property type="entry name" value="WHD_GPIID"/>
    <property type="match status" value="1"/>
</dbReference>
<evidence type="ECO:0000256" key="2">
    <source>
        <dbReference type="PROSITE-ProRule" id="PRU00023"/>
    </source>
</evidence>
<dbReference type="PROSITE" id="PS50088">
    <property type="entry name" value="ANK_REPEAT"/>
    <property type="match status" value="1"/>
</dbReference>
<dbReference type="SUPFAM" id="SSF52540">
    <property type="entry name" value="P-loop containing nucleoside triphosphate hydrolases"/>
    <property type="match status" value="1"/>
</dbReference>
<dbReference type="InterPro" id="IPR002110">
    <property type="entry name" value="Ankyrin_rpt"/>
</dbReference>
<feature type="domain" description="Nephrocystin 3-like N-terminal" evidence="6">
    <location>
        <begin position="252"/>
        <end position="410"/>
    </location>
</feature>
<feature type="repeat" description="ANK" evidence="2">
    <location>
        <begin position="806"/>
        <end position="838"/>
    </location>
</feature>
<dbReference type="InterPro" id="IPR056884">
    <property type="entry name" value="NPHP3-like_N"/>
</dbReference>
<evidence type="ECO:0000256" key="1">
    <source>
        <dbReference type="ARBA" id="ARBA00022737"/>
    </source>
</evidence>
<dbReference type="InterPro" id="IPR036770">
    <property type="entry name" value="Ankyrin_rpt-contain_sf"/>
</dbReference>
<organism evidence="7 8">
    <name type="scientific">Aureobasidium pullulans</name>
    <name type="common">Black yeast</name>
    <name type="synonym">Pullularia pullulans</name>
    <dbReference type="NCBI Taxonomy" id="5580"/>
    <lineage>
        <taxon>Eukaryota</taxon>
        <taxon>Fungi</taxon>
        <taxon>Dikarya</taxon>
        <taxon>Ascomycota</taxon>
        <taxon>Pezizomycotina</taxon>
        <taxon>Dothideomycetes</taxon>
        <taxon>Dothideomycetidae</taxon>
        <taxon>Dothideales</taxon>
        <taxon>Saccotheciaceae</taxon>
        <taxon>Aureobasidium</taxon>
    </lineage>
</organism>
<evidence type="ECO:0000259" key="6">
    <source>
        <dbReference type="Pfam" id="PF24883"/>
    </source>
</evidence>
<evidence type="ECO:0000256" key="3">
    <source>
        <dbReference type="SAM" id="Coils"/>
    </source>
</evidence>
<dbReference type="Proteomes" id="UP000310039">
    <property type="component" value="Unassembled WGS sequence"/>
</dbReference>
<dbReference type="AlphaFoldDB" id="A0A4S9Y159"/>
<dbReference type="EMBL" id="QZBT01000029">
    <property type="protein sequence ID" value="THZ85755.1"/>
    <property type="molecule type" value="Genomic_DNA"/>
</dbReference>
<feature type="domain" description="GPI inositol-deacylase winged helix" evidence="4">
    <location>
        <begin position="530"/>
        <end position="606"/>
    </location>
</feature>
<sequence length="907" mass="101691">MLALLRPRSPLPPTAAAATTTDALDDALRSFQDSLGPQQKTKFLIIKAVPDAHAVAEFTHQLDQENAKRQSRCVSARISPLLESIQQFSGIVETFVSSHPQIAALIWGSIKLVLQIASNFTAYFDDLSGLLMTIGYAQLLRAVTGSFSSEFEPLLSRISFCSDEVDQAIRLAEANLNNFERQLQSKERDAAERHRLGTILHRKEQARVEADRITQMQLERRRIQQASKLEQLCDHNHKIAYWRARTQRHGSTGQWLTRTDQFVQWSVGDNSGVFWCTGKLGSGKTVMTGYIVQEMSAKSSPRTGKLAYFFCQHDNEASLQATTILKSIIKQCLDQDEKLYDANALAIDALLESPNDLDGLEAFLSKLVSGLSRIVIILDGIDECSNKEMKTTLKSLRKLVLQKTSGLKLYLAGDERITDLIASSLNPTHGMNTGCLEARIDLQALVRQLVATKRQDEDLVIGDDHLHQEIVDVLCTASQGMLLWIMFQLEELCSRKTDESIRTALKNLPKDLFETYNRLLTRIVEEGSMDVCKKVFRYMAVAKRPLTSEELGEAISIEPCQPYFMRERMINNPTNIIRWCHGLAVLDELNETLQFAHSSVRDFFCSLETKHVVLHGFHFVREQVDREFGDICVTYLSFNDFKQQLAKSPKQPLLLNPMVMANQALTSDTSSILLQKARELIKKRHKSTPPGPRPWLEYLASISAGDLGSALILSGCSWMEDLTISERSSVFGMVIEEPYLRSEVAPVIFGILSLEIDPFFLREYQGERTTILEGIIRNNWDTSLLREVCSMILASGGDLNRKLDDTGKSALHVAAALKRLGAVQVVLVNGAAVNATDMYGQTALHKLVLAPGDRTNVVEIAKQLINNDAVIDAKDFEGKSVLDCAADDLKVTLRRLYEDHHKFDFIE</sequence>
<dbReference type="Pfam" id="PF24809">
    <property type="entry name" value="DUF7708"/>
    <property type="match status" value="1"/>
</dbReference>
<evidence type="ECO:0000313" key="8">
    <source>
        <dbReference type="Proteomes" id="UP000310039"/>
    </source>
</evidence>
<dbReference type="InterPro" id="IPR056125">
    <property type="entry name" value="DUF7708"/>
</dbReference>
<dbReference type="Pfam" id="PF24883">
    <property type="entry name" value="NPHP3_N"/>
    <property type="match status" value="1"/>
</dbReference>
<dbReference type="Gene3D" id="1.25.40.20">
    <property type="entry name" value="Ankyrin repeat-containing domain"/>
    <property type="match status" value="1"/>
</dbReference>
<gene>
    <name evidence="7" type="ORF">D6C84_03042</name>
</gene>
<evidence type="ECO:0000313" key="7">
    <source>
        <dbReference type="EMBL" id="THZ85755.1"/>
    </source>
</evidence>
<feature type="domain" description="DUF7708" evidence="5">
    <location>
        <begin position="82"/>
        <end position="135"/>
    </location>
</feature>
<accession>A0A4S9Y159</accession>
<protein>
    <submittedName>
        <fullName evidence="7">Uncharacterized protein</fullName>
    </submittedName>
</protein>
<comment type="caution">
    <text evidence="7">The sequence shown here is derived from an EMBL/GenBank/DDBJ whole genome shotgun (WGS) entry which is preliminary data.</text>
</comment>